<name>A0A7J7CB14_TRIWF</name>
<reference evidence="2 3" key="1">
    <citation type="journal article" date="2020" name="Nat. Commun.">
        <title>Genome of Tripterygium wilfordii and identification of cytochrome P450 involved in triptolide biosynthesis.</title>
        <authorList>
            <person name="Tu L."/>
            <person name="Su P."/>
            <person name="Zhang Z."/>
            <person name="Gao L."/>
            <person name="Wang J."/>
            <person name="Hu T."/>
            <person name="Zhou J."/>
            <person name="Zhang Y."/>
            <person name="Zhao Y."/>
            <person name="Liu Y."/>
            <person name="Song Y."/>
            <person name="Tong Y."/>
            <person name="Lu Y."/>
            <person name="Yang J."/>
            <person name="Xu C."/>
            <person name="Jia M."/>
            <person name="Peters R.J."/>
            <person name="Huang L."/>
            <person name="Gao W."/>
        </authorList>
    </citation>
    <scope>NUCLEOTIDE SEQUENCE [LARGE SCALE GENOMIC DNA]</scope>
    <source>
        <strain evidence="3">cv. XIE 37</strain>
        <tissue evidence="2">Leaf</tissue>
    </source>
</reference>
<feature type="transmembrane region" description="Helical" evidence="1">
    <location>
        <begin position="12"/>
        <end position="36"/>
    </location>
</feature>
<proteinExistence type="predicted"/>
<keyword evidence="3" id="KW-1185">Reference proteome</keyword>
<dbReference type="PANTHER" id="PTHR33834">
    <property type="entry name" value="SIGNALING PEPTIDE TAXIMIN 2"/>
    <property type="match status" value="1"/>
</dbReference>
<sequence>MCCGDGECRPLGFLLGLPFAFLSLLISIVGVVIWIVGNRFDAIALSPHPLHRHRLSRSGSSPLMTEVLVTHADQEIKVEESDIEQYAGLIRSFCSNPWFKEVLISGQRFTKTICRTNQLFAARMIQAFYLEG</sequence>
<evidence type="ECO:0000313" key="2">
    <source>
        <dbReference type="EMBL" id="KAF5731364.1"/>
    </source>
</evidence>
<keyword evidence="1" id="KW-0472">Membrane</keyword>
<dbReference type="EMBL" id="JAAARO010000018">
    <property type="protein sequence ID" value="KAF5731364.1"/>
    <property type="molecule type" value="Genomic_DNA"/>
</dbReference>
<dbReference type="Proteomes" id="UP000593562">
    <property type="component" value="Unassembled WGS sequence"/>
</dbReference>
<dbReference type="PANTHER" id="PTHR33834:SF2">
    <property type="entry name" value="SIGNALING PEPTIDE TAXIMIN 1"/>
    <property type="match status" value="1"/>
</dbReference>
<accession>A0A7J7CB14</accession>
<evidence type="ECO:0000256" key="1">
    <source>
        <dbReference type="SAM" id="Phobius"/>
    </source>
</evidence>
<dbReference type="InterPro" id="IPR055283">
    <property type="entry name" value="TAXIMIN_1/2"/>
</dbReference>
<keyword evidence="1" id="KW-1133">Transmembrane helix</keyword>
<comment type="caution">
    <text evidence="2">The sequence shown here is derived from an EMBL/GenBank/DDBJ whole genome shotgun (WGS) entry which is preliminary data.</text>
</comment>
<gene>
    <name evidence="2" type="ORF">HS088_TW18G00041</name>
</gene>
<dbReference type="AlphaFoldDB" id="A0A7J7CB14"/>
<keyword evidence="1" id="KW-0812">Transmembrane</keyword>
<organism evidence="2 3">
    <name type="scientific">Tripterygium wilfordii</name>
    <name type="common">Thunder God vine</name>
    <dbReference type="NCBI Taxonomy" id="458696"/>
    <lineage>
        <taxon>Eukaryota</taxon>
        <taxon>Viridiplantae</taxon>
        <taxon>Streptophyta</taxon>
        <taxon>Embryophyta</taxon>
        <taxon>Tracheophyta</taxon>
        <taxon>Spermatophyta</taxon>
        <taxon>Magnoliopsida</taxon>
        <taxon>eudicotyledons</taxon>
        <taxon>Gunneridae</taxon>
        <taxon>Pentapetalae</taxon>
        <taxon>rosids</taxon>
        <taxon>fabids</taxon>
        <taxon>Celastrales</taxon>
        <taxon>Celastraceae</taxon>
        <taxon>Tripterygium</taxon>
    </lineage>
</organism>
<evidence type="ECO:0000313" key="3">
    <source>
        <dbReference type="Proteomes" id="UP000593562"/>
    </source>
</evidence>
<dbReference type="InParanoid" id="A0A7J7CB14"/>
<protein>
    <submittedName>
        <fullName evidence="2">Uncharacterized protein</fullName>
    </submittedName>
</protein>